<evidence type="ECO:0000256" key="12">
    <source>
        <dbReference type="SAM" id="MobiDB-lite"/>
    </source>
</evidence>
<dbReference type="InterPro" id="IPR002893">
    <property type="entry name" value="Znf_MYND"/>
</dbReference>
<evidence type="ECO:0000256" key="6">
    <source>
        <dbReference type="ARBA" id="ARBA00022771"/>
    </source>
</evidence>
<feature type="domain" description="MYND-type" evidence="15">
    <location>
        <begin position="75"/>
        <end position="112"/>
    </location>
</feature>
<dbReference type="InterPro" id="IPR028889">
    <property type="entry name" value="USP"/>
</dbReference>
<dbReference type="PANTHER" id="PTHR24006">
    <property type="entry name" value="UBIQUITIN CARBOXYL-TERMINAL HYDROLASE"/>
    <property type="match status" value="1"/>
</dbReference>
<feature type="transmembrane region" description="Helical" evidence="13">
    <location>
        <begin position="7"/>
        <end position="27"/>
    </location>
</feature>
<dbReference type="GO" id="GO:0006508">
    <property type="term" value="P:proteolysis"/>
    <property type="evidence" value="ECO:0007669"/>
    <property type="project" value="UniProtKB-KW"/>
</dbReference>
<dbReference type="SUPFAM" id="SSF144232">
    <property type="entry name" value="HIT/MYND zinc finger-like"/>
    <property type="match status" value="1"/>
</dbReference>
<dbReference type="Gene3D" id="3.90.70.10">
    <property type="entry name" value="Cysteine proteinases"/>
    <property type="match status" value="1"/>
</dbReference>
<dbReference type="GO" id="GO:0005829">
    <property type="term" value="C:cytosol"/>
    <property type="evidence" value="ECO:0007669"/>
    <property type="project" value="TreeGrafter"/>
</dbReference>
<name>A0A9Q1QKN3_9CARY</name>
<keyword evidence="13" id="KW-0812">Transmembrane</keyword>
<dbReference type="OrthoDB" id="420187at2759"/>
<keyword evidence="17" id="KW-1185">Reference proteome</keyword>
<evidence type="ECO:0000256" key="9">
    <source>
        <dbReference type="ARBA" id="ARBA00022807"/>
    </source>
</evidence>
<dbReference type="PANTHER" id="PTHR24006:SF874">
    <property type="entry name" value="UBIQUITIN CARBOXYL-TERMINAL HYDROLASE 16"/>
    <property type="match status" value="1"/>
</dbReference>
<comment type="similarity">
    <text evidence="2">Belongs to the peptidase C19 family.</text>
</comment>
<feature type="region of interest" description="Disordered" evidence="12">
    <location>
        <begin position="334"/>
        <end position="466"/>
    </location>
</feature>
<dbReference type="FunFam" id="6.10.140.2220:FF:000006">
    <property type="entry name" value="Ubiquitin carboxyl-terminal hydrolase 15"/>
    <property type="match status" value="1"/>
</dbReference>
<dbReference type="Pfam" id="PF01753">
    <property type="entry name" value="zf-MYND"/>
    <property type="match status" value="1"/>
</dbReference>
<dbReference type="FunFam" id="3.90.70.10:FF:000026">
    <property type="entry name" value="Ubiquitin carboxyl-terminal hydrolase 15"/>
    <property type="match status" value="1"/>
</dbReference>
<feature type="compositionally biased region" description="Polar residues" evidence="12">
    <location>
        <begin position="274"/>
        <end position="293"/>
    </location>
</feature>
<evidence type="ECO:0000256" key="7">
    <source>
        <dbReference type="ARBA" id="ARBA00022786"/>
    </source>
</evidence>
<dbReference type="AlphaFoldDB" id="A0A9Q1QKN3"/>
<dbReference type="GO" id="GO:0016579">
    <property type="term" value="P:protein deubiquitination"/>
    <property type="evidence" value="ECO:0007669"/>
    <property type="project" value="InterPro"/>
</dbReference>
<protein>
    <recommendedName>
        <fullName evidence="3">ubiquitinyl hydrolase 1</fullName>
        <ecNumber evidence="3">3.4.19.12</ecNumber>
    </recommendedName>
</protein>
<evidence type="ECO:0000256" key="10">
    <source>
        <dbReference type="ARBA" id="ARBA00022833"/>
    </source>
</evidence>
<keyword evidence="4" id="KW-0645">Protease</keyword>
<keyword evidence="13" id="KW-0472">Membrane</keyword>
<evidence type="ECO:0000313" key="17">
    <source>
        <dbReference type="Proteomes" id="UP001153076"/>
    </source>
</evidence>
<keyword evidence="6 11" id="KW-0863">Zinc-finger</keyword>
<dbReference type="InterPro" id="IPR038765">
    <property type="entry name" value="Papain-like_cys_pep_sf"/>
</dbReference>
<evidence type="ECO:0000256" key="5">
    <source>
        <dbReference type="ARBA" id="ARBA00022723"/>
    </source>
</evidence>
<evidence type="ECO:0000256" key="2">
    <source>
        <dbReference type="ARBA" id="ARBA00009085"/>
    </source>
</evidence>
<comment type="catalytic activity">
    <reaction evidence="1">
        <text>Thiol-dependent hydrolysis of ester, thioester, amide, peptide and isopeptide bonds formed by the C-terminal Gly of ubiquitin (a 76-residue protein attached to proteins as an intracellular targeting signal).</text>
        <dbReference type="EC" id="3.4.19.12"/>
    </reaction>
</comment>
<dbReference type="SUPFAM" id="SSF54001">
    <property type="entry name" value="Cysteine proteinases"/>
    <property type="match status" value="1"/>
</dbReference>
<evidence type="ECO:0000259" key="15">
    <source>
        <dbReference type="PROSITE" id="PS50865"/>
    </source>
</evidence>
<evidence type="ECO:0000259" key="14">
    <source>
        <dbReference type="PROSITE" id="PS50235"/>
    </source>
</evidence>
<evidence type="ECO:0000256" key="8">
    <source>
        <dbReference type="ARBA" id="ARBA00022801"/>
    </source>
</evidence>
<evidence type="ECO:0000256" key="3">
    <source>
        <dbReference type="ARBA" id="ARBA00012759"/>
    </source>
</evidence>
<dbReference type="CDD" id="cd02661">
    <property type="entry name" value="Peptidase_C19E"/>
    <property type="match status" value="1"/>
</dbReference>
<evidence type="ECO:0000256" key="1">
    <source>
        <dbReference type="ARBA" id="ARBA00000707"/>
    </source>
</evidence>
<keyword evidence="13" id="KW-1133">Transmembrane helix</keyword>
<feature type="compositionally biased region" description="Basic and acidic residues" evidence="12">
    <location>
        <begin position="263"/>
        <end position="273"/>
    </location>
</feature>
<accession>A0A9Q1QKN3</accession>
<evidence type="ECO:0000256" key="11">
    <source>
        <dbReference type="PROSITE-ProRule" id="PRU00134"/>
    </source>
</evidence>
<feature type="compositionally biased region" description="Low complexity" evidence="12">
    <location>
        <begin position="919"/>
        <end position="935"/>
    </location>
</feature>
<dbReference type="Proteomes" id="UP001153076">
    <property type="component" value="Unassembled WGS sequence"/>
</dbReference>
<feature type="compositionally biased region" description="Basic and acidic residues" evidence="12">
    <location>
        <begin position="159"/>
        <end position="174"/>
    </location>
</feature>
<keyword evidence="8" id="KW-0378">Hydrolase</keyword>
<feature type="compositionally biased region" description="Basic and acidic residues" evidence="12">
    <location>
        <begin position="433"/>
        <end position="453"/>
    </location>
</feature>
<feature type="region of interest" description="Disordered" evidence="12">
    <location>
        <begin position="866"/>
        <end position="935"/>
    </location>
</feature>
<evidence type="ECO:0000256" key="13">
    <source>
        <dbReference type="SAM" id="Phobius"/>
    </source>
</evidence>
<dbReference type="GO" id="GO:0004843">
    <property type="term" value="F:cysteine-type deubiquitinase activity"/>
    <property type="evidence" value="ECO:0007669"/>
    <property type="project" value="UniProtKB-EC"/>
</dbReference>
<sequence length="1088" mass="119434">MLVPGDLGFRVVAVFIFVVFPAGFFVFRRKWRMAAARRAEINRLLVSASEEAARAELEASVGYSVTYAVPLQRHCAVCYTPTHNRCARCKSFHYCSGKCQIIHWRQGHKDECHPPPSSFENNEETISLVENSVKQSYHDNAASIEIDRIPFTAQGNTTPEKDGFPSEVSVKDDSGTVDDSALVNESGSLSEIDESSSGDDACIDDSTDDDSLHDLNSGLYDSCSIFDKLESSSSDENVKESNTVREESYMMVDSDSNTNRTEAAADRRNDSSEMRSSSDNNAMEPTLSTSDNWDGSLDSGRAKKYVYANNAKAKSGTSNDWEFPDLKSSLQHTSLSGNLSSDLHSRCPKEPRGTYAGTSGAHKLAEPTLQDKRSTDITRETNSTSSSPKKPDVSIKNIESRGALMKSGEVRPAGETSNDNGLLSCGLNLANNLDRDKKDASPSKKDGFSRRTSSDSSPSGTKWGTAPIVKSTKASCSDIIAPQVTTSTASATVVLKTSVLKVVEQLRAPRSSKQSEATGRNTDRGVFPYELFVKLYHWNKAELRPSGLINCGNSCYANVVLQCLAFTPPLTAYLLQGLHSKSCMKKEWCFTCEFEKLILKAKEGSSVLSPIGILSKIHKIGSHLASGREEDAHEFLRYAIDTMQSICLREAGVSVSSLEEETTLMGLAFGGYLLSKIKCARCHGKSERQERMMDLTVEIEGDIETLEDALRKFTGTECLDGDNKYYCSRCKSYEKAKKKLSILEAPNVLTIALKRFQSGKFGKLNKPIRFPEILNLTPYMRGASDKSPIYRLYGVVVHLDVMNAAFSGHYVCYVRNAHKWYKIDDSMVKGVELDRVLKKGAYMLFYSRCSPRAPRTLRSSIVSQDLSSKIKNPEAGPSQNTGGNTTSRHNLGDDLQGEGRLRPNILELDSGSDTSSLFSNSDEVSSSTDSNRDSISADDISDYIFGYNGFWRHSSDSDTSSSSSSSSSSPLYTNSSLSNVERYVPSRSEPSVSHSSSAHSIPVRDPYWARTPRETCRAEQPGAGVGVPFLQSNSSKQVRNLVNSSSCRGADSERLGWTDSLSNVNSGVHLRRSLRKKGDQAIHHAVLS</sequence>
<dbReference type="InterPro" id="IPR018200">
    <property type="entry name" value="USP_CS"/>
</dbReference>
<feature type="compositionally biased region" description="Basic and acidic residues" evidence="12">
    <location>
        <begin position="236"/>
        <end position="248"/>
    </location>
</feature>
<feature type="compositionally biased region" description="Acidic residues" evidence="12">
    <location>
        <begin position="191"/>
        <end position="206"/>
    </location>
</feature>
<comment type="caution">
    <text evidence="16">The sequence shown here is derived from an EMBL/GenBank/DDBJ whole genome shotgun (WGS) entry which is preliminary data.</text>
</comment>
<feature type="region of interest" description="Disordered" evidence="12">
    <location>
        <begin position="230"/>
        <end position="295"/>
    </location>
</feature>
<dbReference type="PROSITE" id="PS50235">
    <property type="entry name" value="USP_3"/>
    <property type="match status" value="1"/>
</dbReference>
<dbReference type="PROSITE" id="PS50865">
    <property type="entry name" value="ZF_MYND_2"/>
    <property type="match status" value="1"/>
</dbReference>
<keyword evidence="7" id="KW-0833">Ubl conjugation pathway</keyword>
<keyword evidence="5" id="KW-0479">Metal-binding</keyword>
<evidence type="ECO:0000313" key="16">
    <source>
        <dbReference type="EMBL" id="KAJ8445096.1"/>
    </source>
</evidence>
<feature type="region of interest" description="Disordered" evidence="12">
    <location>
        <begin position="153"/>
        <end position="206"/>
    </location>
</feature>
<feature type="compositionally biased region" description="Basic and acidic residues" evidence="12">
    <location>
        <begin position="343"/>
        <end position="352"/>
    </location>
</feature>
<dbReference type="EC" id="3.4.19.12" evidence="3"/>
<gene>
    <name evidence="16" type="ORF">Cgig2_029468</name>
</gene>
<reference evidence="16" key="1">
    <citation type="submission" date="2022-04" db="EMBL/GenBank/DDBJ databases">
        <title>Carnegiea gigantea Genome sequencing and assembly v2.</title>
        <authorList>
            <person name="Copetti D."/>
            <person name="Sanderson M.J."/>
            <person name="Burquez A."/>
            <person name="Wojciechowski M.F."/>
        </authorList>
    </citation>
    <scope>NUCLEOTIDE SEQUENCE</scope>
    <source>
        <strain evidence="16">SGP5-SGP5p</strain>
        <tissue evidence="16">Aerial part</tissue>
    </source>
</reference>
<dbReference type="GO" id="GO:0005634">
    <property type="term" value="C:nucleus"/>
    <property type="evidence" value="ECO:0007669"/>
    <property type="project" value="TreeGrafter"/>
</dbReference>
<proteinExistence type="inferred from homology"/>
<dbReference type="InterPro" id="IPR050164">
    <property type="entry name" value="Peptidase_C19"/>
</dbReference>
<feature type="domain" description="USP" evidence="14">
    <location>
        <begin position="546"/>
        <end position="849"/>
    </location>
</feature>
<dbReference type="InterPro" id="IPR001394">
    <property type="entry name" value="Peptidase_C19_UCH"/>
</dbReference>
<feature type="compositionally biased region" description="Low complexity" evidence="12">
    <location>
        <begin position="957"/>
        <end position="1003"/>
    </location>
</feature>
<feature type="compositionally biased region" description="Basic and acidic residues" evidence="12">
    <location>
        <begin position="363"/>
        <end position="379"/>
    </location>
</feature>
<organism evidence="16 17">
    <name type="scientific">Carnegiea gigantea</name>
    <dbReference type="NCBI Taxonomy" id="171969"/>
    <lineage>
        <taxon>Eukaryota</taxon>
        <taxon>Viridiplantae</taxon>
        <taxon>Streptophyta</taxon>
        <taxon>Embryophyta</taxon>
        <taxon>Tracheophyta</taxon>
        <taxon>Spermatophyta</taxon>
        <taxon>Magnoliopsida</taxon>
        <taxon>eudicotyledons</taxon>
        <taxon>Gunneridae</taxon>
        <taxon>Pentapetalae</taxon>
        <taxon>Caryophyllales</taxon>
        <taxon>Cactineae</taxon>
        <taxon>Cactaceae</taxon>
        <taxon>Cactoideae</taxon>
        <taxon>Echinocereeae</taxon>
        <taxon>Carnegiea</taxon>
    </lineage>
</organism>
<evidence type="ECO:0000256" key="4">
    <source>
        <dbReference type="ARBA" id="ARBA00022670"/>
    </source>
</evidence>
<feature type="compositionally biased region" description="Polar residues" evidence="12">
    <location>
        <begin position="877"/>
        <end position="889"/>
    </location>
</feature>
<feature type="region of interest" description="Disordered" evidence="12">
    <location>
        <begin position="956"/>
        <end position="1006"/>
    </location>
</feature>
<dbReference type="Pfam" id="PF00443">
    <property type="entry name" value="UCH"/>
    <property type="match status" value="1"/>
</dbReference>
<dbReference type="Gene3D" id="6.10.140.2220">
    <property type="match status" value="1"/>
</dbReference>
<dbReference type="GO" id="GO:0008270">
    <property type="term" value="F:zinc ion binding"/>
    <property type="evidence" value="ECO:0007669"/>
    <property type="project" value="UniProtKB-KW"/>
</dbReference>
<keyword evidence="10" id="KW-0862">Zinc</keyword>
<keyword evidence="9" id="KW-0788">Thiol protease</keyword>
<dbReference type="PROSITE" id="PS00972">
    <property type="entry name" value="USP_1"/>
    <property type="match status" value="1"/>
</dbReference>
<dbReference type="EMBL" id="JAKOGI010000080">
    <property type="protein sequence ID" value="KAJ8445096.1"/>
    <property type="molecule type" value="Genomic_DNA"/>
</dbReference>